<evidence type="ECO:0000313" key="2">
    <source>
        <dbReference type="EMBL" id="WVZ11364.1"/>
    </source>
</evidence>
<dbReference type="EMBL" id="CP144696">
    <property type="protein sequence ID" value="WVZ11364.1"/>
    <property type="molecule type" value="Genomic_DNA"/>
</dbReference>
<dbReference type="AlphaFoldDB" id="A0AAQ3RXA1"/>
<feature type="region of interest" description="Disordered" evidence="1">
    <location>
        <begin position="1"/>
        <end position="120"/>
    </location>
</feature>
<evidence type="ECO:0000256" key="1">
    <source>
        <dbReference type="SAM" id="MobiDB-lite"/>
    </source>
</evidence>
<sequence length="120" mass="13153">MISRHRPNRRELGYDLSIRDFGSGPEKVSQRVSVGVRKSPGDGEGVSGVSSGGSITKFNPHSGSLHKKPKGSSSKRKIKIKTLQTPLLPQPLKPTRSETSQHLQARGKLRLVQRPNPLKI</sequence>
<reference evidence="2 3" key="1">
    <citation type="journal article" date="2023" name="Life. Sci Alliance">
        <title>Evolutionary insights into 3D genome organization and epigenetic landscape of Vigna mungo.</title>
        <authorList>
            <person name="Junaid A."/>
            <person name="Singh B."/>
            <person name="Bhatia S."/>
        </authorList>
    </citation>
    <scope>NUCLEOTIDE SEQUENCE [LARGE SCALE GENOMIC DNA]</scope>
    <source>
        <strain evidence="2">Urdbean</strain>
    </source>
</reference>
<gene>
    <name evidence="2" type="ORF">V8G54_015894</name>
</gene>
<evidence type="ECO:0000313" key="3">
    <source>
        <dbReference type="Proteomes" id="UP001374535"/>
    </source>
</evidence>
<name>A0AAQ3RXA1_VIGMU</name>
<proteinExistence type="predicted"/>
<feature type="compositionally biased region" description="Basic residues" evidence="1">
    <location>
        <begin position="64"/>
        <end position="80"/>
    </location>
</feature>
<protein>
    <submittedName>
        <fullName evidence="2">Uncharacterized protein</fullName>
    </submittedName>
</protein>
<accession>A0AAQ3RXA1</accession>
<dbReference type="Proteomes" id="UP001374535">
    <property type="component" value="Chromosome 5"/>
</dbReference>
<keyword evidence="3" id="KW-1185">Reference proteome</keyword>
<organism evidence="2 3">
    <name type="scientific">Vigna mungo</name>
    <name type="common">Black gram</name>
    <name type="synonym">Phaseolus mungo</name>
    <dbReference type="NCBI Taxonomy" id="3915"/>
    <lineage>
        <taxon>Eukaryota</taxon>
        <taxon>Viridiplantae</taxon>
        <taxon>Streptophyta</taxon>
        <taxon>Embryophyta</taxon>
        <taxon>Tracheophyta</taxon>
        <taxon>Spermatophyta</taxon>
        <taxon>Magnoliopsida</taxon>
        <taxon>eudicotyledons</taxon>
        <taxon>Gunneridae</taxon>
        <taxon>Pentapetalae</taxon>
        <taxon>rosids</taxon>
        <taxon>fabids</taxon>
        <taxon>Fabales</taxon>
        <taxon>Fabaceae</taxon>
        <taxon>Papilionoideae</taxon>
        <taxon>50 kb inversion clade</taxon>
        <taxon>NPAAA clade</taxon>
        <taxon>indigoferoid/millettioid clade</taxon>
        <taxon>Phaseoleae</taxon>
        <taxon>Vigna</taxon>
    </lineage>
</organism>